<reference evidence="1" key="1">
    <citation type="submission" date="2020-11" db="EMBL/GenBank/DDBJ databases">
        <title>Adaptations for nitrogen fixation in a non-lichenized fungal sporocarp promotes dispersal by wood-feeding termites.</title>
        <authorList>
            <consortium name="DOE Joint Genome Institute"/>
            <person name="Koch R.A."/>
            <person name="Yoon G."/>
            <person name="Arayal U."/>
            <person name="Lail K."/>
            <person name="Amirebrahimi M."/>
            <person name="Labutti K."/>
            <person name="Lipzen A."/>
            <person name="Riley R."/>
            <person name="Barry K."/>
            <person name="Henrissat B."/>
            <person name="Grigoriev I.V."/>
            <person name="Herr J.R."/>
            <person name="Aime M.C."/>
        </authorList>
    </citation>
    <scope>NUCLEOTIDE SEQUENCE</scope>
    <source>
        <strain evidence="1">MCA 3950</strain>
    </source>
</reference>
<gene>
    <name evidence="1" type="ORF">BT62DRAFT_935068</name>
</gene>
<comment type="caution">
    <text evidence="1">The sequence shown here is derived from an EMBL/GenBank/DDBJ whole genome shotgun (WGS) entry which is preliminary data.</text>
</comment>
<name>A0A9P7VLM7_9AGAR</name>
<dbReference type="EMBL" id="MU250545">
    <property type="protein sequence ID" value="KAG7443446.1"/>
    <property type="molecule type" value="Genomic_DNA"/>
</dbReference>
<sequence>MDTYQVRATDSSGKHGTRRDECHVALSWEAECQMLKGADIYIDREDNCSGFPRMYFLDNVQVLRCGQQQFQAGFVVLSDTRNDRITFMPPVKGILHEINPRVPEIKPFKTAAIRRADCLKCRYKRVLCLHGMPWLPFSSKQLTETCRSWRDPSRRMLKPRKLDNSVWSGEIDE</sequence>
<dbReference type="RefSeq" id="XP_043036946.1">
    <property type="nucleotide sequence ID" value="XM_043186850.1"/>
</dbReference>
<organism evidence="1 2">
    <name type="scientific">Guyanagaster necrorhizus</name>
    <dbReference type="NCBI Taxonomy" id="856835"/>
    <lineage>
        <taxon>Eukaryota</taxon>
        <taxon>Fungi</taxon>
        <taxon>Dikarya</taxon>
        <taxon>Basidiomycota</taxon>
        <taxon>Agaricomycotina</taxon>
        <taxon>Agaricomycetes</taxon>
        <taxon>Agaricomycetidae</taxon>
        <taxon>Agaricales</taxon>
        <taxon>Marasmiineae</taxon>
        <taxon>Physalacriaceae</taxon>
        <taxon>Guyanagaster</taxon>
    </lineage>
</organism>
<accession>A0A9P7VLM7</accession>
<evidence type="ECO:0000313" key="2">
    <source>
        <dbReference type="Proteomes" id="UP000812287"/>
    </source>
</evidence>
<evidence type="ECO:0000313" key="1">
    <source>
        <dbReference type="EMBL" id="KAG7443446.1"/>
    </source>
</evidence>
<dbReference type="AlphaFoldDB" id="A0A9P7VLM7"/>
<proteinExistence type="predicted"/>
<dbReference type="Proteomes" id="UP000812287">
    <property type="component" value="Unassembled WGS sequence"/>
</dbReference>
<keyword evidence="2" id="KW-1185">Reference proteome</keyword>
<dbReference type="GeneID" id="66109147"/>
<protein>
    <submittedName>
        <fullName evidence="1">Uncharacterized protein</fullName>
    </submittedName>
</protein>